<protein>
    <submittedName>
        <fullName evidence="1">Uncharacterized protein</fullName>
    </submittedName>
</protein>
<proteinExistence type="predicted"/>
<dbReference type="AlphaFoldDB" id="A0A0F8WB28"/>
<gene>
    <name evidence="1" type="ORF">LCGC14_3089030</name>
</gene>
<reference evidence="1" key="1">
    <citation type="journal article" date="2015" name="Nature">
        <title>Complex archaea that bridge the gap between prokaryotes and eukaryotes.</title>
        <authorList>
            <person name="Spang A."/>
            <person name="Saw J.H."/>
            <person name="Jorgensen S.L."/>
            <person name="Zaremba-Niedzwiedzka K."/>
            <person name="Martijn J."/>
            <person name="Lind A.E."/>
            <person name="van Eijk R."/>
            <person name="Schleper C."/>
            <person name="Guy L."/>
            <person name="Ettema T.J."/>
        </authorList>
    </citation>
    <scope>NUCLEOTIDE SEQUENCE</scope>
</reference>
<organism evidence="1">
    <name type="scientific">marine sediment metagenome</name>
    <dbReference type="NCBI Taxonomy" id="412755"/>
    <lineage>
        <taxon>unclassified sequences</taxon>
        <taxon>metagenomes</taxon>
        <taxon>ecological metagenomes</taxon>
    </lineage>
</organism>
<comment type="caution">
    <text evidence="1">The sequence shown here is derived from an EMBL/GenBank/DDBJ whole genome shotgun (WGS) entry which is preliminary data.</text>
</comment>
<accession>A0A0F8WB28</accession>
<evidence type="ECO:0000313" key="1">
    <source>
        <dbReference type="EMBL" id="KKK54012.1"/>
    </source>
</evidence>
<sequence length="46" mass="5275">NIQEETIFKAILEALDNLFKDEFVKVTITLEPVKPTITKDGELEIK</sequence>
<dbReference type="EMBL" id="LAZR01066217">
    <property type="protein sequence ID" value="KKK54012.1"/>
    <property type="molecule type" value="Genomic_DNA"/>
</dbReference>
<feature type="non-terminal residue" evidence="1">
    <location>
        <position position="1"/>
    </location>
</feature>
<name>A0A0F8WB28_9ZZZZ</name>